<keyword evidence="1" id="KW-0175">Coiled coil</keyword>
<dbReference type="SMART" id="SM00044">
    <property type="entry name" value="CYCc"/>
    <property type="match status" value="1"/>
</dbReference>
<sequence length="900" mass="95330">MSDQAVLAGVAQASSPSALRTEAIGFPLGDASARIAALTQQVTRLQRTVVRQQEIISTLSASRGGDRGSDVSTASGAISGDGGAVSVEDVPSEYAVMAESPAAASEALLFASRSVARNRSISGVINTIMSRCRQLIGSDVVNFFILDHKTHELWSETSRGVDEIRFPITAGIAGYVARTGKVVNIDDAYTSPFFNPEFDRKTRFRTGSVLCLPVRDADGEILGVAQAINKHGARSFSQADIDLIHAFTAQVSVSIYNAIYIDKLNTLLTHQSTAPEREAADLAAILPDILTTAADVLEVPDIRVFLLERSLASGLDLESDAPPTDVPPSDAQRLVAPIPVPLALGSGSGSLPASHVAFPASHGLSGVALAERRTVCLAAVSHEPLYEPYLEGPPLASSFIATPLLDGQGRAVGVLTAANKFGARNFSSGDRMLVQYVANRIEGIVQHCRLLSQVVGSERLLRNIVHSLDQVLLILDDSGRLVLSNHRKQTAKLFPNTTMAALRSSHYSAWMDVDEMRAAVDAVLDSGVSQEAVDVDVRGAGTTIISFRASLLREADGAVRAKREITLNRYLSPAVASKVLADESATISPINTPSHAVRSRASMTQPEWATATVLFADIIGFSSMAESMDAPHVVALLNDYFPPMIDVVLERGGVLDKLIGDCVMATFGVPYPTPTDAVDAVDAALDMLDSIDAFNIRRCRDGLDSVQVGIGLHTGKVVAGNIGSLDRMDYTVVGDNVNLASRTEMLTRTYGVPLLVTEATLSAAGLPLETGGADDPSPSPDKLVRLVDRVRVKGKTTTVRVFQVARTKPSVRDMFAGYTSAYKAYQSREFDAAQQAFARLAEDHDDRPSAVMAARASHFAAALAAASEAGADPADAAAARSGALAAAGWNGGVWVMTSKF</sequence>
<dbReference type="Pfam" id="PF01590">
    <property type="entry name" value="GAF"/>
    <property type="match status" value="2"/>
</dbReference>
<dbReference type="OMA" id="FYVAARN"/>
<gene>
    <name evidence="4" type="ORF">AMSG_09378</name>
</gene>
<feature type="coiled-coil region" evidence="1">
    <location>
        <begin position="28"/>
        <end position="55"/>
    </location>
</feature>
<dbReference type="RefSeq" id="XP_013754752.1">
    <property type="nucleotide sequence ID" value="XM_013899298.1"/>
</dbReference>
<dbReference type="InterPro" id="IPR001054">
    <property type="entry name" value="A/G_cyclase"/>
</dbReference>
<dbReference type="GO" id="GO:0035556">
    <property type="term" value="P:intracellular signal transduction"/>
    <property type="evidence" value="ECO:0007669"/>
    <property type="project" value="InterPro"/>
</dbReference>
<dbReference type="OrthoDB" id="60033at2759"/>
<dbReference type="GO" id="GO:0009190">
    <property type="term" value="P:cyclic nucleotide biosynthetic process"/>
    <property type="evidence" value="ECO:0007669"/>
    <property type="project" value="InterPro"/>
</dbReference>
<dbReference type="Proteomes" id="UP000054408">
    <property type="component" value="Unassembled WGS sequence"/>
</dbReference>
<dbReference type="SUPFAM" id="SSF55781">
    <property type="entry name" value="GAF domain-like"/>
    <property type="match status" value="2"/>
</dbReference>
<dbReference type="Gene3D" id="3.30.450.20">
    <property type="entry name" value="PAS domain"/>
    <property type="match status" value="1"/>
</dbReference>
<accession>A0A0L0DNV5</accession>
<dbReference type="InterPro" id="IPR050697">
    <property type="entry name" value="Adenylyl/Guanylyl_Cyclase_3/4"/>
</dbReference>
<evidence type="ECO:0000259" key="3">
    <source>
        <dbReference type="PROSITE" id="PS50125"/>
    </source>
</evidence>
<keyword evidence="5" id="KW-1185">Reference proteome</keyword>
<dbReference type="SUPFAM" id="SSF55073">
    <property type="entry name" value="Nucleotide cyclase"/>
    <property type="match status" value="1"/>
</dbReference>
<dbReference type="CDD" id="cd07302">
    <property type="entry name" value="CHD"/>
    <property type="match status" value="1"/>
</dbReference>
<name>A0A0L0DNV5_THETB</name>
<proteinExistence type="predicted"/>
<dbReference type="EMBL" id="GL349478">
    <property type="protein sequence ID" value="KNC53078.1"/>
    <property type="molecule type" value="Genomic_DNA"/>
</dbReference>
<evidence type="ECO:0000313" key="4">
    <source>
        <dbReference type="EMBL" id="KNC53078.1"/>
    </source>
</evidence>
<dbReference type="PANTHER" id="PTHR43081:SF1">
    <property type="entry name" value="ADENYLATE CYCLASE, TERMINAL-DIFFERENTIATION SPECIFIC"/>
    <property type="match status" value="1"/>
</dbReference>
<dbReference type="PANTHER" id="PTHR43081">
    <property type="entry name" value="ADENYLATE CYCLASE, TERMINAL-DIFFERENTIATION SPECIFIC-RELATED"/>
    <property type="match status" value="1"/>
</dbReference>
<dbReference type="GeneID" id="25567853"/>
<dbReference type="PROSITE" id="PS50125">
    <property type="entry name" value="GUANYLATE_CYCLASE_2"/>
    <property type="match status" value="1"/>
</dbReference>
<feature type="domain" description="Guanylate cyclase" evidence="3">
    <location>
        <begin position="612"/>
        <end position="744"/>
    </location>
</feature>
<organism evidence="4 5">
    <name type="scientific">Thecamonas trahens ATCC 50062</name>
    <dbReference type="NCBI Taxonomy" id="461836"/>
    <lineage>
        <taxon>Eukaryota</taxon>
        <taxon>Apusozoa</taxon>
        <taxon>Apusomonadida</taxon>
        <taxon>Apusomonadidae</taxon>
        <taxon>Thecamonas</taxon>
    </lineage>
</organism>
<dbReference type="eggNOG" id="KOG3618">
    <property type="taxonomic scope" value="Eukaryota"/>
</dbReference>
<reference evidence="4 5" key="1">
    <citation type="submission" date="2010-05" db="EMBL/GenBank/DDBJ databases">
        <title>The Genome Sequence of Thecamonas trahens ATCC 50062.</title>
        <authorList>
            <consortium name="The Broad Institute Genome Sequencing Platform"/>
            <person name="Russ C."/>
            <person name="Cuomo C."/>
            <person name="Shea T."/>
            <person name="Young S.K."/>
            <person name="Zeng Q."/>
            <person name="Koehrsen M."/>
            <person name="Haas B."/>
            <person name="Borodovsky M."/>
            <person name="Guigo R."/>
            <person name="Alvarado L."/>
            <person name="Berlin A."/>
            <person name="Bochicchio J."/>
            <person name="Borenstein D."/>
            <person name="Chapman S."/>
            <person name="Chen Z."/>
            <person name="Freedman E."/>
            <person name="Gellesch M."/>
            <person name="Goldberg J."/>
            <person name="Griggs A."/>
            <person name="Gujja S."/>
            <person name="Heilman E."/>
            <person name="Heiman D."/>
            <person name="Hepburn T."/>
            <person name="Howarth C."/>
            <person name="Jen D."/>
            <person name="Larson L."/>
            <person name="Mehta T."/>
            <person name="Park D."/>
            <person name="Pearson M."/>
            <person name="Roberts A."/>
            <person name="Saif S."/>
            <person name="Shenoy N."/>
            <person name="Sisk P."/>
            <person name="Stolte C."/>
            <person name="Sykes S."/>
            <person name="Thomson T."/>
            <person name="Walk T."/>
            <person name="White J."/>
            <person name="Yandava C."/>
            <person name="Burger G."/>
            <person name="Gray M.W."/>
            <person name="Holland P.W.H."/>
            <person name="King N."/>
            <person name="Lang F.B.F."/>
            <person name="Roger A.J."/>
            <person name="Ruiz-Trillo I."/>
            <person name="Lander E."/>
            <person name="Nusbaum C."/>
        </authorList>
    </citation>
    <scope>NUCLEOTIDE SEQUENCE [LARGE SCALE GENOMIC DNA]</scope>
    <source>
        <strain evidence="4 5">ATCC 50062</strain>
    </source>
</reference>
<dbReference type="STRING" id="461836.A0A0L0DNV5"/>
<protein>
    <submittedName>
        <fullName evidence="4">Adenylate/guanylate cyclase with GAF and PAS/PAC sensor</fullName>
    </submittedName>
</protein>
<dbReference type="Gene3D" id="3.30.450.40">
    <property type="match status" value="2"/>
</dbReference>
<dbReference type="InterPro" id="IPR003018">
    <property type="entry name" value="GAF"/>
</dbReference>
<evidence type="ECO:0000256" key="1">
    <source>
        <dbReference type="SAM" id="Coils"/>
    </source>
</evidence>
<dbReference type="eggNOG" id="KOG3689">
    <property type="taxonomic scope" value="Eukaryota"/>
</dbReference>
<dbReference type="Pfam" id="PF00211">
    <property type="entry name" value="Guanylate_cyc"/>
    <property type="match status" value="1"/>
</dbReference>
<dbReference type="InterPro" id="IPR029016">
    <property type="entry name" value="GAF-like_dom_sf"/>
</dbReference>
<dbReference type="SMART" id="SM00065">
    <property type="entry name" value="GAF"/>
    <property type="match status" value="2"/>
</dbReference>
<feature type="region of interest" description="Disordered" evidence="2">
    <location>
        <begin position="61"/>
        <end position="83"/>
    </location>
</feature>
<dbReference type="AlphaFoldDB" id="A0A0L0DNV5"/>
<dbReference type="Gene3D" id="3.30.70.1230">
    <property type="entry name" value="Nucleotide cyclase"/>
    <property type="match status" value="1"/>
</dbReference>
<evidence type="ECO:0000256" key="2">
    <source>
        <dbReference type="SAM" id="MobiDB-lite"/>
    </source>
</evidence>
<dbReference type="InterPro" id="IPR029787">
    <property type="entry name" value="Nucleotide_cyclase"/>
</dbReference>
<evidence type="ECO:0000313" key="5">
    <source>
        <dbReference type="Proteomes" id="UP000054408"/>
    </source>
</evidence>